<dbReference type="CDD" id="cd19946">
    <property type="entry name" value="GlpA-like_Fer2_BFD-like"/>
    <property type="match status" value="1"/>
</dbReference>
<dbReference type="Pfam" id="PF07992">
    <property type="entry name" value="Pyr_redox_2"/>
    <property type="match status" value="1"/>
</dbReference>
<dbReference type="InterPro" id="IPR041117">
    <property type="entry name" value="SoxA_A3"/>
</dbReference>
<reference evidence="4 5" key="1">
    <citation type="journal article" date="2016" name="Gene">
        <title>PacBio SMRT assembly of a complex multi-replicon genome reveals chlorocatechol degradative operon in a region of genome plasticity.</title>
        <authorList>
            <person name="Ricker N."/>
            <person name="Shen S.Y."/>
            <person name="Goordial J."/>
            <person name="Jin S."/>
            <person name="Fulthorpe R.R."/>
        </authorList>
    </citation>
    <scope>NUCLEOTIDE SEQUENCE [LARGE SCALE GENOMIC DNA]</scope>
    <source>
        <strain evidence="4 5">OLGA172</strain>
    </source>
</reference>
<dbReference type="Gene3D" id="3.50.50.60">
    <property type="entry name" value="FAD/NAD(P)-binding domain"/>
    <property type="match status" value="2"/>
</dbReference>
<dbReference type="PANTHER" id="PTHR42949">
    <property type="entry name" value="ANAEROBIC GLYCEROL-3-PHOSPHATE DEHYDROGENASE SUBUNIT B"/>
    <property type="match status" value="1"/>
</dbReference>
<evidence type="ECO:0000259" key="2">
    <source>
        <dbReference type="Pfam" id="PF07992"/>
    </source>
</evidence>
<dbReference type="Gene3D" id="1.10.10.1100">
    <property type="entry name" value="BFD-like [2Fe-2S]-binding domain"/>
    <property type="match status" value="1"/>
</dbReference>
<evidence type="ECO:0000259" key="3">
    <source>
        <dbReference type="Pfam" id="PF17806"/>
    </source>
</evidence>
<dbReference type="InterPro" id="IPR036188">
    <property type="entry name" value="FAD/NAD-bd_sf"/>
</dbReference>
<dbReference type="Proteomes" id="UP000076852">
    <property type="component" value="Chromosome 1"/>
</dbReference>
<dbReference type="InterPro" id="IPR041854">
    <property type="entry name" value="BFD-like_2Fe2S-bd_dom_sf"/>
</dbReference>
<name>A0A160FME7_9BURK</name>
<sequence length="464" mass="49957">MMAQESADVVVIGAGPAGMTAATTAAQAGLSVVLLDEQEAAGGQIYRSVTRTDATRLNLLGPDYAAGKNIASALTASNARHETGAQVWQVTEDRTVHYIQGGRSKSLAARHVVLATGAMERPFPIPGWTLPGVMTAGAAQILLKASGTVPHQPVVLAGCGPLLYLLAWQYLRAGVAIRAVVETNTVADNWRAARHLPHALRAWPELMKGLRLLRALRSARVPVYGGAKDLRIEGEQAAAAISFTVKGDHHRIDAELILLHQGVVPNTQITWSLQASHCWDTVQLCWVPKRSGVFELDVPDIFVAGDGGGIAGAQAAVKQGEICALEILRRRDKIAKSAFDERVAKARAQLSAYLRIRPFLDALYRPSDVNRIPADDVLVCRCEEVTAGEIRRSVAIGCVGPNQIKSFNRCGMGPCQGRLCGLTVTEIIAHERRVSPEETGYYRIRPPIKPITLGQLAGIQHEDD</sequence>
<protein>
    <submittedName>
        <fullName evidence="4">FAD/NAD(P)-binding oxidoreductase</fullName>
    </submittedName>
</protein>
<gene>
    <name evidence="4" type="ORF">AYM40_15770</name>
</gene>
<keyword evidence="5" id="KW-1185">Reference proteome</keyword>
<dbReference type="InterPro" id="IPR017224">
    <property type="entry name" value="Opine_Oxase_asu/HCN_bsu"/>
</dbReference>
<proteinExistence type="predicted"/>
<evidence type="ECO:0000313" key="4">
    <source>
        <dbReference type="EMBL" id="ANB73652.1"/>
    </source>
</evidence>
<feature type="domain" description="SoxA A3" evidence="3">
    <location>
        <begin position="379"/>
        <end position="458"/>
    </location>
</feature>
<dbReference type="Pfam" id="PF17806">
    <property type="entry name" value="SO_alpha_A3"/>
    <property type="match status" value="1"/>
</dbReference>
<organism evidence="4 5">
    <name type="scientific">Paraburkholderia phytofirmans OLGA172</name>
    <dbReference type="NCBI Taxonomy" id="1417228"/>
    <lineage>
        <taxon>Bacteria</taxon>
        <taxon>Pseudomonadati</taxon>
        <taxon>Pseudomonadota</taxon>
        <taxon>Betaproteobacteria</taxon>
        <taxon>Burkholderiales</taxon>
        <taxon>Burkholderiaceae</taxon>
        <taxon>Paraburkholderia</taxon>
    </lineage>
</organism>
<dbReference type="KEGG" id="buz:AYM40_15770"/>
<dbReference type="PIRSF" id="PIRSF037495">
    <property type="entry name" value="Opine_OX_OoxA/HcnB"/>
    <property type="match status" value="1"/>
</dbReference>
<dbReference type="InterPro" id="IPR051691">
    <property type="entry name" value="Metab_Enz_Cyan_OpOx_G3PDH"/>
</dbReference>
<dbReference type="EMBL" id="CP014578">
    <property type="protein sequence ID" value="ANB73652.1"/>
    <property type="molecule type" value="Genomic_DNA"/>
</dbReference>
<dbReference type="GO" id="GO:0016491">
    <property type="term" value="F:oxidoreductase activity"/>
    <property type="evidence" value="ECO:0007669"/>
    <property type="project" value="UniProtKB-KW"/>
</dbReference>
<evidence type="ECO:0000256" key="1">
    <source>
        <dbReference type="ARBA" id="ARBA00023002"/>
    </source>
</evidence>
<dbReference type="PRINTS" id="PR00469">
    <property type="entry name" value="PNDRDTASEII"/>
</dbReference>
<evidence type="ECO:0000313" key="5">
    <source>
        <dbReference type="Proteomes" id="UP000076852"/>
    </source>
</evidence>
<accession>A0A160FME7</accession>
<dbReference type="AlphaFoldDB" id="A0A160FME7"/>
<feature type="domain" description="FAD/NAD(P)-binding" evidence="2">
    <location>
        <begin position="8"/>
        <end position="320"/>
    </location>
</feature>
<keyword evidence="1" id="KW-0560">Oxidoreductase</keyword>
<dbReference type="InterPro" id="IPR023753">
    <property type="entry name" value="FAD/NAD-binding_dom"/>
</dbReference>
<dbReference type="PANTHER" id="PTHR42949:SF3">
    <property type="entry name" value="ANAEROBIC GLYCEROL-3-PHOSPHATE DEHYDROGENASE SUBUNIT B"/>
    <property type="match status" value="1"/>
</dbReference>
<dbReference type="SUPFAM" id="SSF51905">
    <property type="entry name" value="FAD/NAD(P)-binding domain"/>
    <property type="match status" value="1"/>
</dbReference>
<dbReference type="PRINTS" id="PR00368">
    <property type="entry name" value="FADPNR"/>
</dbReference>
<dbReference type="STRING" id="1804984.AYM40_15770"/>